<dbReference type="EMBL" id="MGKY01000008">
    <property type="protein sequence ID" value="OGN33952.1"/>
    <property type="molecule type" value="Genomic_DNA"/>
</dbReference>
<feature type="domain" description="HNH nuclease" evidence="1">
    <location>
        <begin position="254"/>
        <end position="305"/>
    </location>
</feature>
<dbReference type="InterPro" id="IPR003615">
    <property type="entry name" value="HNH_nuc"/>
</dbReference>
<sequence>MTSQNYEDYWKLTLEYSDINSDKFLGTLSIIVNFIDKNSSEEYSKEKYDRLQQEVFDTFPKEDMGSVRKSINQFIKLGFINFELRSYHPNTKDFINAKTKRKRQSIFSRIVYTNSSFSRSVTNDSNGREINFLIKTLEENGKLHKRDIISLMTVDVSEIASGYLNSQELSDRRVYAEEIDFIERKYNQVSYLWGVLGKLDDLIIIDDYLYFQEDAQVILDSEIKKDKLRDPYLHRIYKNQLKEESTEILGGIKCMVEKLVYPTLVASHIKPFVKSSEEESYDPENGLLLSQNMDGLFDKGYISFNDDGSIILSDKLDPELRDYLSKYVLDGVFVGAKRKEYLNYHREIFGERLGI</sequence>
<dbReference type="AlphaFoldDB" id="A0A1F8H8L1"/>
<keyword evidence="2" id="KW-0255">Endonuclease</keyword>
<gene>
    <name evidence="2" type="ORF">A3G51_00470</name>
</gene>
<protein>
    <submittedName>
        <fullName evidence="2">Restriction endonuclease</fullName>
    </submittedName>
</protein>
<name>A0A1F8H8L1_9BACT</name>
<organism evidence="2 3">
    <name type="scientific">Candidatus Yanofskybacteria bacterium RIFCSPLOWO2_12_FULL_43_11b</name>
    <dbReference type="NCBI Taxonomy" id="1802710"/>
    <lineage>
        <taxon>Bacteria</taxon>
        <taxon>Candidatus Yanofskyibacteriota</taxon>
    </lineage>
</organism>
<dbReference type="Proteomes" id="UP000177745">
    <property type="component" value="Unassembled WGS sequence"/>
</dbReference>
<evidence type="ECO:0000259" key="1">
    <source>
        <dbReference type="Pfam" id="PF13391"/>
    </source>
</evidence>
<keyword evidence="2" id="KW-0540">Nuclease</keyword>
<evidence type="ECO:0000313" key="2">
    <source>
        <dbReference type="EMBL" id="OGN33952.1"/>
    </source>
</evidence>
<dbReference type="GO" id="GO:0004519">
    <property type="term" value="F:endonuclease activity"/>
    <property type="evidence" value="ECO:0007669"/>
    <property type="project" value="UniProtKB-KW"/>
</dbReference>
<dbReference type="Pfam" id="PF13391">
    <property type="entry name" value="HNH_2"/>
    <property type="match status" value="1"/>
</dbReference>
<comment type="caution">
    <text evidence="2">The sequence shown here is derived from an EMBL/GenBank/DDBJ whole genome shotgun (WGS) entry which is preliminary data.</text>
</comment>
<accession>A0A1F8H8L1</accession>
<reference evidence="2 3" key="1">
    <citation type="journal article" date="2016" name="Nat. Commun.">
        <title>Thousands of microbial genomes shed light on interconnected biogeochemical processes in an aquifer system.</title>
        <authorList>
            <person name="Anantharaman K."/>
            <person name="Brown C.T."/>
            <person name="Hug L.A."/>
            <person name="Sharon I."/>
            <person name="Castelle C.J."/>
            <person name="Probst A.J."/>
            <person name="Thomas B.C."/>
            <person name="Singh A."/>
            <person name="Wilkins M.J."/>
            <person name="Karaoz U."/>
            <person name="Brodie E.L."/>
            <person name="Williams K.H."/>
            <person name="Hubbard S.S."/>
            <person name="Banfield J.F."/>
        </authorList>
    </citation>
    <scope>NUCLEOTIDE SEQUENCE [LARGE SCALE GENOMIC DNA]</scope>
</reference>
<keyword evidence="2" id="KW-0378">Hydrolase</keyword>
<evidence type="ECO:0000313" key="3">
    <source>
        <dbReference type="Proteomes" id="UP000177745"/>
    </source>
</evidence>
<proteinExistence type="predicted"/>